<feature type="compositionally biased region" description="Polar residues" evidence="1">
    <location>
        <begin position="480"/>
        <end position="502"/>
    </location>
</feature>
<evidence type="ECO:0000313" key="3">
    <source>
        <dbReference type="Proteomes" id="UP000698800"/>
    </source>
</evidence>
<dbReference type="EMBL" id="JAGHQL010000100">
    <property type="protein sequence ID" value="KAH0538659.1"/>
    <property type="molecule type" value="Genomic_DNA"/>
</dbReference>
<organism evidence="2 3">
    <name type="scientific">Glutinoglossum americanum</name>
    <dbReference type="NCBI Taxonomy" id="1670608"/>
    <lineage>
        <taxon>Eukaryota</taxon>
        <taxon>Fungi</taxon>
        <taxon>Dikarya</taxon>
        <taxon>Ascomycota</taxon>
        <taxon>Pezizomycotina</taxon>
        <taxon>Geoglossomycetes</taxon>
        <taxon>Geoglossales</taxon>
        <taxon>Geoglossaceae</taxon>
        <taxon>Glutinoglossum</taxon>
    </lineage>
</organism>
<evidence type="ECO:0000256" key="1">
    <source>
        <dbReference type="SAM" id="MobiDB-lite"/>
    </source>
</evidence>
<feature type="region of interest" description="Disordered" evidence="1">
    <location>
        <begin position="1"/>
        <end position="25"/>
    </location>
</feature>
<protein>
    <submittedName>
        <fullName evidence="2">Uncharacterized protein</fullName>
    </submittedName>
</protein>
<dbReference type="AlphaFoldDB" id="A0A9P8I8J6"/>
<reference evidence="2" key="1">
    <citation type="submission" date="2021-03" db="EMBL/GenBank/DDBJ databases">
        <title>Comparative genomics and phylogenomic investigation of the class Geoglossomycetes provide insights into ecological specialization and systematics.</title>
        <authorList>
            <person name="Melie T."/>
            <person name="Pirro S."/>
            <person name="Miller A.N."/>
            <person name="Quandt A."/>
        </authorList>
    </citation>
    <scope>NUCLEOTIDE SEQUENCE</scope>
    <source>
        <strain evidence="2">GBOQ0MN5Z8</strain>
    </source>
</reference>
<sequence>MQEESSSRSWSQSMSGHHDPMVSAPEDDFANFLDLADFQLNFPPFESAGQHATAQQDGSHAMDMSFDGGGEGRGDGGVAAKESYMHQQRQQQQQDLNDHQIHSTVPMRHMDQTSAGVVLGLNAQINYLQRQQQDYQQQSVIPLTPNSVEMHAGTGARYYQQIDPQSLAFLERYHQRLKEDQMVFTPLVSPAVTPLDTNFAIPEYTVPGAYFSPLTSPALEAQNHAHRVSYPNLNHYDGAIATSPDMSIDLPTAAVPSNTSPAPPRKPRRKMSATTRKPPARVVQQSPSMKPQTRRKAPPNSLNSTKGFKDAIEEPPPAGEGSTSPRRTPGSHPAPYQQDSSEGGSISPEPLSEALMAPPPPPGPAPVGRSQSGQNRNSEGLTQTEENSELAPATPASLMKLSNPPMQNPTDEAQNGQDFPRGSVVECMADDSGGPASVKPSLSHLDTRSVDSQSTPTLSSISRTPIAKAMSTPSTRDHSPQQAIATTPNGTASAKIADTQTNSRSSKKRSGGSVQVSPALRPKISPSIKPLLPEGFNLKCLLKRLLYFLPPSQIIKIL</sequence>
<gene>
    <name evidence="2" type="ORF">FGG08_004734</name>
</gene>
<accession>A0A9P8I8J6</accession>
<proteinExistence type="predicted"/>
<feature type="compositionally biased region" description="Polar residues" evidence="1">
    <location>
        <begin position="450"/>
        <end position="463"/>
    </location>
</feature>
<feature type="compositionally biased region" description="Polar residues" evidence="1">
    <location>
        <begin position="369"/>
        <end position="385"/>
    </location>
</feature>
<dbReference type="Proteomes" id="UP000698800">
    <property type="component" value="Unassembled WGS sequence"/>
</dbReference>
<name>A0A9P8I8J6_9PEZI</name>
<dbReference type="OrthoDB" id="5344169at2759"/>
<feature type="compositionally biased region" description="Gly residues" evidence="1">
    <location>
        <begin position="67"/>
        <end position="77"/>
    </location>
</feature>
<evidence type="ECO:0000313" key="2">
    <source>
        <dbReference type="EMBL" id="KAH0538659.1"/>
    </source>
</evidence>
<feature type="region of interest" description="Disordered" evidence="1">
    <location>
        <begin position="247"/>
        <end position="520"/>
    </location>
</feature>
<comment type="caution">
    <text evidence="2">The sequence shown here is derived from an EMBL/GenBank/DDBJ whole genome shotgun (WGS) entry which is preliminary data.</text>
</comment>
<feature type="region of interest" description="Disordered" evidence="1">
    <location>
        <begin position="49"/>
        <end position="78"/>
    </location>
</feature>
<feature type="compositionally biased region" description="Polar residues" evidence="1">
    <location>
        <begin position="404"/>
        <end position="417"/>
    </location>
</feature>
<keyword evidence="3" id="KW-1185">Reference proteome</keyword>